<dbReference type="Proteomes" id="UP001059597">
    <property type="component" value="Chromosome"/>
</dbReference>
<gene>
    <name evidence="2" type="ORF">HEK616_34520</name>
</gene>
<dbReference type="SMART" id="SM00347">
    <property type="entry name" value="HTH_MARR"/>
    <property type="match status" value="1"/>
</dbReference>
<dbReference type="InterPro" id="IPR039422">
    <property type="entry name" value="MarR/SlyA-like"/>
</dbReference>
<sequence length="156" mass="17036">MRGARYPVGVDNEAGHGIADALGILLRRTTRTKLHRKLTEGMGPALDELTYPVLSGLARTGPCSAADLAPEVGLDRSGVTRRASRLEDAGLIRREPDPADRRAYLLVLTEQGQLTVAELRARLANHIMASLSSWPPGEVEAFARYLRRFTFDGPFA</sequence>
<name>A0ABN6QYQ6_STRNI</name>
<dbReference type="PANTHER" id="PTHR33164:SF57">
    <property type="entry name" value="MARR-FAMILY TRANSCRIPTIONAL REGULATOR"/>
    <property type="match status" value="1"/>
</dbReference>
<dbReference type="SUPFAM" id="SSF46785">
    <property type="entry name" value="Winged helix' DNA-binding domain"/>
    <property type="match status" value="1"/>
</dbReference>
<dbReference type="Gene3D" id="1.10.10.10">
    <property type="entry name" value="Winged helix-like DNA-binding domain superfamily/Winged helix DNA-binding domain"/>
    <property type="match status" value="1"/>
</dbReference>
<feature type="domain" description="HTH marR-type" evidence="1">
    <location>
        <begin position="19"/>
        <end position="151"/>
    </location>
</feature>
<dbReference type="PRINTS" id="PR00033">
    <property type="entry name" value="HTHASNC"/>
</dbReference>
<dbReference type="InterPro" id="IPR000835">
    <property type="entry name" value="HTH_MarR-typ"/>
</dbReference>
<dbReference type="InterPro" id="IPR036390">
    <property type="entry name" value="WH_DNA-bd_sf"/>
</dbReference>
<accession>A0ABN6QYQ6</accession>
<keyword evidence="3" id="KW-1185">Reference proteome</keyword>
<evidence type="ECO:0000313" key="3">
    <source>
        <dbReference type="Proteomes" id="UP001059597"/>
    </source>
</evidence>
<dbReference type="PRINTS" id="PR00598">
    <property type="entry name" value="HTHMARR"/>
</dbReference>
<dbReference type="InterPro" id="IPR000485">
    <property type="entry name" value="AsnC-type_HTH_dom"/>
</dbReference>
<reference evidence="2" key="1">
    <citation type="submission" date="2022-06" db="EMBL/GenBank/DDBJ databases">
        <title>Complete genome sequence of Streptomyces nigrescens HEK616.</title>
        <authorList>
            <person name="Asamizu S."/>
            <person name="Onaka H."/>
        </authorList>
    </citation>
    <scope>NUCLEOTIDE SEQUENCE</scope>
    <source>
        <strain evidence="2">HEK616</strain>
    </source>
</reference>
<proteinExistence type="predicted"/>
<dbReference type="CDD" id="cd00090">
    <property type="entry name" value="HTH_ARSR"/>
    <property type="match status" value="1"/>
</dbReference>
<dbReference type="EMBL" id="AP026073">
    <property type="protein sequence ID" value="BDM69965.1"/>
    <property type="molecule type" value="Genomic_DNA"/>
</dbReference>
<organism evidence="2 3">
    <name type="scientific">Streptomyces nigrescens</name>
    <dbReference type="NCBI Taxonomy" id="1920"/>
    <lineage>
        <taxon>Bacteria</taxon>
        <taxon>Bacillati</taxon>
        <taxon>Actinomycetota</taxon>
        <taxon>Actinomycetes</taxon>
        <taxon>Kitasatosporales</taxon>
        <taxon>Streptomycetaceae</taxon>
        <taxon>Streptomyces</taxon>
    </lineage>
</organism>
<dbReference type="Pfam" id="PF01047">
    <property type="entry name" value="MarR"/>
    <property type="match status" value="1"/>
</dbReference>
<dbReference type="PANTHER" id="PTHR33164">
    <property type="entry name" value="TRANSCRIPTIONAL REGULATOR, MARR FAMILY"/>
    <property type="match status" value="1"/>
</dbReference>
<dbReference type="PROSITE" id="PS50995">
    <property type="entry name" value="HTH_MARR_2"/>
    <property type="match status" value="1"/>
</dbReference>
<dbReference type="InterPro" id="IPR011991">
    <property type="entry name" value="ArsR-like_HTH"/>
</dbReference>
<evidence type="ECO:0000259" key="1">
    <source>
        <dbReference type="PROSITE" id="PS50995"/>
    </source>
</evidence>
<protein>
    <recommendedName>
        <fullName evidence="1">HTH marR-type domain-containing protein</fullName>
    </recommendedName>
</protein>
<evidence type="ECO:0000313" key="2">
    <source>
        <dbReference type="EMBL" id="BDM69965.1"/>
    </source>
</evidence>
<dbReference type="InterPro" id="IPR036388">
    <property type="entry name" value="WH-like_DNA-bd_sf"/>
</dbReference>